<gene>
    <name evidence="2" type="ORF">ANANG_G00226210</name>
</gene>
<feature type="region of interest" description="Disordered" evidence="1">
    <location>
        <begin position="76"/>
        <end position="100"/>
    </location>
</feature>
<dbReference type="EMBL" id="JAFIRN010000012">
    <property type="protein sequence ID" value="KAG5838684.1"/>
    <property type="molecule type" value="Genomic_DNA"/>
</dbReference>
<organism evidence="2 3">
    <name type="scientific">Anguilla anguilla</name>
    <name type="common">European freshwater eel</name>
    <name type="synonym">Muraena anguilla</name>
    <dbReference type="NCBI Taxonomy" id="7936"/>
    <lineage>
        <taxon>Eukaryota</taxon>
        <taxon>Metazoa</taxon>
        <taxon>Chordata</taxon>
        <taxon>Craniata</taxon>
        <taxon>Vertebrata</taxon>
        <taxon>Euteleostomi</taxon>
        <taxon>Actinopterygii</taxon>
        <taxon>Neopterygii</taxon>
        <taxon>Teleostei</taxon>
        <taxon>Anguilliformes</taxon>
        <taxon>Anguillidae</taxon>
        <taxon>Anguilla</taxon>
    </lineage>
</organism>
<sequence length="100" mass="11656">MLQTDVYCRPYRFLVWNARAEYNCCGLARKPCNKAKNFLLKIFGCRNNRHRRGPRTHWIGCGETRPLSLRPLPLSPSALPRWTMPSAHSGRPLEEDHLPR</sequence>
<evidence type="ECO:0000313" key="3">
    <source>
        <dbReference type="Proteomes" id="UP001044222"/>
    </source>
</evidence>
<evidence type="ECO:0000313" key="2">
    <source>
        <dbReference type="EMBL" id="KAG5838684.1"/>
    </source>
</evidence>
<accession>A0A9D3LX95</accession>
<feature type="compositionally biased region" description="Basic and acidic residues" evidence="1">
    <location>
        <begin position="91"/>
        <end position="100"/>
    </location>
</feature>
<protein>
    <submittedName>
        <fullName evidence="2">Uncharacterized protein</fullName>
    </submittedName>
</protein>
<keyword evidence="3" id="KW-1185">Reference proteome</keyword>
<dbReference type="AlphaFoldDB" id="A0A9D3LX95"/>
<proteinExistence type="predicted"/>
<name>A0A9D3LX95_ANGAN</name>
<dbReference type="Proteomes" id="UP001044222">
    <property type="component" value="Chromosome 12"/>
</dbReference>
<comment type="caution">
    <text evidence="2">The sequence shown here is derived from an EMBL/GenBank/DDBJ whole genome shotgun (WGS) entry which is preliminary data.</text>
</comment>
<evidence type="ECO:0000256" key="1">
    <source>
        <dbReference type="SAM" id="MobiDB-lite"/>
    </source>
</evidence>
<reference evidence="2" key="1">
    <citation type="submission" date="2021-01" db="EMBL/GenBank/DDBJ databases">
        <title>A chromosome-scale assembly of European eel, Anguilla anguilla.</title>
        <authorList>
            <person name="Henkel C."/>
            <person name="Jong-Raadsen S.A."/>
            <person name="Dufour S."/>
            <person name="Weltzien F.-A."/>
            <person name="Palstra A.P."/>
            <person name="Pelster B."/>
            <person name="Spaink H.P."/>
            <person name="Van Den Thillart G.E."/>
            <person name="Jansen H."/>
            <person name="Zahm M."/>
            <person name="Klopp C."/>
            <person name="Cedric C."/>
            <person name="Louis A."/>
            <person name="Berthelot C."/>
            <person name="Parey E."/>
            <person name="Roest Crollius H."/>
            <person name="Montfort J."/>
            <person name="Robinson-Rechavi M."/>
            <person name="Bucao C."/>
            <person name="Bouchez O."/>
            <person name="Gislard M."/>
            <person name="Lluch J."/>
            <person name="Milhes M."/>
            <person name="Lampietro C."/>
            <person name="Lopez Roques C."/>
            <person name="Donnadieu C."/>
            <person name="Braasch I."/>
            <person name="Desvignes T."/>
            <person name="Postlethwait J."/>
            <person name="Bobe J."/>
            <person name="Guiguen Y."/>
            <person name="Dirks R."/>
        </authorList>
    </citation>
    <scope>NUCLEOTIDE SEQUENCE</scope>
    <source>
        <strain evidence="2">Tag_6206</strain>
        <tissue evidence="2">Liver</tissue>
    </source>
</reference>